<accession>A0A420HRE9</accession>
<feature type="compositionally biased region" description="Low complexity" evidence="1">
    <location>
        <begin position="155"/>
        <end position="164"/>
    </location>
</feature>
<sequence>MFSAPNDTIADSRRRAYSYGLGPSLRFSEDAQEVIVGRLPVKKSKFSVNSIPNTEELTPKKLSGIPGFASHLPCRSPITIPESKFYLHQRCATKASKKTRIDLRGRVSSFNSFRRRVLHLSFLKPLSYHSAIGNRDFSAAEKSYSLSPEKPYGNSSKGSSHASSLHNRSRGNCVSLKSVSTRAGKISCNKSINPSAEDQKPRAPNFSRRDRTSASAPNRSVKINHPDIPPKIPGLQLQNIRSKVVNYLPRPDYDSRNVNLLELKTKINGGNFNIKSFGRSRYVLTSGAGLIPNVIKNKDSVNVQITTSPSMCANLSSK</sequence>
<feature type="compositionally biased region" description="Basic and acidic residues" evidence="1">
    <location>
        <begin position="197"/>
        <end position="212"/>
    </location>
</feature>
<proteinExistence type="predicted"/>
<organism evidence="2 3">
    <name type="scientific">Golovinomyces cichoracearum</name>
    <dbReference type="NCBI Taxonomy" id="62708"/>
    <lineage>
        <taxon>Eukaryota</taxon>
        <taxon>Fungi</taxon>
        <taxon>Dikarya</taxon>
        <taxon>Ascomycota</taxon>
        <taxon>Pezizomycotina</taxon>
        <taxon>Leotiomycetes</taxon>
        <taxon>Erysiphales</taxon>
        <taxon>Erysiphaceae</taxon>
        <taxon>Golovinomyces</taxon>
    </lineage>
</organism>
<dbReference type="EMBL" id="MCBQ01016984">
    <property type="protein sequence ID" value="RKF59992.1"/>
    <property type="molecule type" value="Genomic_DNA"/>
</dbReference>
<dbReference type="AlphaFoldDB" id="A0A420HRE9"/>
<feature type="compositionally biased region" description="Polar residues" evidence="1">
    <location>
        <begin position="170"/>
        <end position="181"/>
    </location>
</feature>
<keyword evidence="3" id="KW-1185">Reference proteome</keyword>
<dbReference type="Proteomes" id="UP000283383">
    <property type="component" value="Unassembled WGS sequence"/>
</dbReference>
<feature type="region of interest" description="Disordered" evidence="1">
    <location>
        <begin position="145"/>
        <end position="232"/>
    </location>
</feature>
<evidence type="ECO:0000313" key="3">
    <source>
        <dbReference type="Proteomes" id="UP000283383"/>
    </source>
</evidence>
<name>A0A420HRE9_9PEZI</name>
<gene>
    <name evidence="2" type="ORF">GcM3_169014</name>
</gene>
<comment type="caution">
    <text evidence="2">The sequence shown here is derived from an EMBL/GenBank/DDBJ whole genome shotgun (WGS) entry which is preliminary data.</text>
</comment>
<protein>
    <submittedName>
        <fullName evidence="2">Uncharacterized protein</fullName>
    </submittedName>
</protein>
<evidence type="ECO:0000313" key="2">
    <source>
        <dbReference type="EMBL" id="RKF59992.1"/>
    </source>
</evidence>
<reference evidence="2 3" key="1">
    <citation type="journal article" date="2018" name="BMC Genomics">
        <title>Comparative genome analyses reveal sequence features reflecting distinct modes of host-adaptation between dicot and monocot powdery mildew.</title>
        <authorList>
            <person name="Wu Y."/>
            <person name="Ma X."/>
            <person name="Pan Z."/>
            <person name="Kale S.D."/>
            <person name="Song Y."/>
            <person name="King H."/>
            <person name="Zhang Q."/>
            <person name="Presley C."/>
            <person name="Deng X."/>
            <person name="Wei C.I."/>
            <person name="Xiao S."/>
        </authorList>
    </citation>
    <scope>NUCLEOTIDE SEQUENCE [LARGE SCALE GENOMIC DNA]</scope>
    <source>
        <strain evidence="2">UMSG3</strain>
    </source>
</reference>
<evidence type="ECO:0000256" key="1">
    <source>
        <dbReference type="SAM" id="MobiDB-lite"/>
    </source>
</evidence>